<dbReference type="InterPro" id="IPR036047">
    <property type="entry name" value="F-box-like_dom_sf"/>
</dbReference>
<dbReference type="AlphaFoldDB" id="A0A197KEA8"/>
<dbReference type="STRING" id="1314771.A0A197KEA8"/>
<feature type="compositionally biased region" description="Basic and acidic residues" evidence="1">
    <location>
        <begin position="12"/>
        <end position="22"/>
    </location>
</feature>
<proteinExistence type="predicted"/>
<accession>A0A197KEA8</accession>
<feature type="compositionally biased region" description="Low complexity" evidence="1">
    <location>
        <begin position="86"/>
        <end position="99"/>
    </location>
</feature>
<protein>
    <recommendedName>
        <fullName evidence="4">F-box domain-containing protein</fullName>
    </recommendedName>
</protein>
<feature type="region of interest" description="Disordered" evidence="1">
    <location>
        <begin position="1"/>
        <end position="22"/>
    </location>
</feature>
<dbReference type="Pfam" id="PF14299">
    <property type="entry name" value="PP2"/>
    <property type="match status" value="1"/>
</dbReference>
<evidence type="ECO:0000256" key="1">
    <source>
        <dbReference type="SAM" id="MobiDB-lite"/>
    </source>
</evidence>
<feature type="compositionally biased region" description="Low complexity" evidence="1">
    <location>
        <begin position="151"/>
        <end position="191"/>
    </location>
</feature>
<reference evidence="2 3" key="1">
    <citation type="submission" date="2016-05" db="EMBL/GenBank/DDBJ databases">
        <title>Genome sequencing reveals origins of a unique bacterial endosymbiosis in the earliest lineages of terrestrial Fungi.</title>
        <authorList>
            <consortium name="DOE Joint Genome Institute"/>
            <person name="Uehling J."/>
            <person name="Gryganskyi A."/>
            <person name="Hameed K."/>
            <person name="Tschaplinski T."/>
            <person name="Misztal P."/>
            <person name="Wu S."/>
            <person name="Desiro A."/>
            <person name="Vande Pol N."/>
            <person name="Du Z.-Y."/>
            <person name="Zienkiewicz A."/>
            <person name="Zienkiewicz K."/>
            <person name="Morin E."/>
            <person name="Tisserant E."/>
            <person name="Splivallo R."/>
            <person name="Hainaut M."/>
            <person name="Henrissat B."/>
            <person name="Ohm R."/>
            <person name="Kuo A."/>
            <person name="Yan J."/>
            <person name="Lipzen A."/>
            <person name="Nolan M."/>
            <person name="Labutti K."/>
            <person name="Barry K."/>
            <person name="Goldstein A."/>
            <person name="Labbe J."/>
            <person name="Schadt C."/>
            <person name="Tuskan G."/>
            <person name="Grigoriev I."/>
            <person name="Martin F."/>
            <person name="Vilgalys R."/>
            <person name="Bonito G."/>
        </authorList>
    </citation>
    <scope>NUCLEOTIDE SEQUENCE [LARGE SCALE GENOMIC DNA]</scope>
    <source>
        <strain evidence="2 3">AG-77</strain>
    </source>
</reference>
<feature type="compositionally biased region" description="Low complexity" evidence="1">
    <location>
        <begin position="1"/>
        <end position="10"/>
    </location>
</feature>
<keyword evidence="3" id="KW-1185">Reference proteome</keyword>
<feature type="compositionally biased region" description="Basic and acidic residues" evidence="1">
    <location>
        <begin position="520"/>
        <end position="531"/>
    </location>
</feature>
<feature type="region of interest" description="Disordered" evidence="1">
    <location>
        <begin position="490"/>
        <end position="531"/>
    </location>
</feature>
<evidence type="ECO:0000313" key="2">
    <source>
        <dbReference type="EMBL" id="OAQ35016.1"/>
    </source>
</evidence>
<feature type="compositionally biased region" description="Low complexity" evidence="1">
    <location>
        <begin position="496"/>
        <end position="508"/>
    </location>
</feature>
<dbReference type="Proteomes" id="UP000078512">
    <property type="component" value="Unassembled WGS sequence"/>
</dbReference>
<feature type="region of interest" description="Disordered" evidence="1">
    <location>
        <begin position="86"/>
        <end position="135"/>
    </location>
</feature>
<feature type="region of interest" description="Disordered" evidence="1">
    <location>
        <begin position="150"/>
        <end position="217"/>
    </location>
</feature>
<organism evidence="2 3">
    <name type="scientific">Linnemannia elongata AG-77</name>
    <dbReference type="NCBI Taxonomy" id="1314771"/>
    <lineage>
        <taxon>Eukaryota</taxon>
        <taxon>Fungi</taxon>
        <taxon>Fungi incertae sedis</taxon>
        <taxon>Mucoromycota</taxon>
        <taxon>Mortierellomycotina</taxon>
        <taxon>Mortierellomycetes</taxon>
        <taxon>Mortierellales</taxon>
        <taxon>Mortierellaceae</taxon>
        <taxon>Linnemannia</taxon>
    </lineage>
</organism>
<dbReference type="PANTHER" id="PTHR31960">
    <property type="entry name" value="F-BOX PROTEIN PP2-A15"/>
    <property type="match status" value="1"/>
</dbReference>
<gene>
    <name evidence="2" type="ORF">K457DRAFT_13589</name>
</gene>
<dbReference type="InterPro" id="IPR025886">
    <property type="entry name" value="PP2-like"/>
</dbReference>
<dbReference type="EMBL" id="KV442015">
    <property type="protein sequence ID" value="OAQ35016.1"/>
    <property type="molecule type" value="Genomic_DNA"/>
</dbReference>
<dbReference type="SUPFAM" id="SSF81383">
    <property type="entry name" value="F-box domain"/>
    <property type="match status" value="1"/>
</dbReference>
<dbReference type="PANTHER" id="PTHR31960:SF2">
    <property type="entry name" value="F-BOX PROTEIN PP2-A15"/>
    <property type="match status" value="1"/>
</dbReference>
<dbReference type="OrthoDB" id="9970274at2759"/>
<feature type="compositionally biased region" description="Pro residues" evidence="1">
    <location>
        <begin position="100"/>
        <end position="109"/>
    </location>
</feature>
<feature type="compositionally biased region" description="Low complexity" evidence="1">
    <location>
        <begin position="110"/>
        <end position="134"/>
    </location>
</feature>
<name>A0A197KEA8_9FUNG</name>
<evidence type="ECO:0008006" key="4">
    <source>
        <dbReference type="Google" id="ProtNLM"/>
    </source>
</evidence>
<evidence type="ECO:0000313" key="3">
    <source>
        <dbReference type="Proteomes" id="UP000078512"/>
    </source>
</evidence>
<feature type="compositionally biased region" description="Basic residues" evidence="1">
    <location>
        <begin position="203"/>
        <end position="212"/>
    </location>
</feature>
<sequence>MSDNNLNNTKGNKKDNKDIKDTKRKSLGDLPAEVLIHIGLALPCREFGRFLQINKTIHSCLNSQYVWHLRFTTRFGQTILEDKLNPSLPNNSDSSRLAPPLTPSSPRLPSPNSQTFHSSSNNSSNNNSSNNSANTSPILQHQLQFDNHLDPVSAASSPLPSAASSPRLTPSAAPHTPPSDSSSDNGSDSDGTGNGGDGSSSSRAKRPPKGKARRIDLRRTNMASKEMLIDMYKKLSRMTLPAEDMMIAHMGNQFWRMITSSESKYGKLAELASVYWMDVVAVFYGVPPGRYKVQWRVKVTSDGPVLNTEFRAVLFDKHEDPSTVGEKQNALTFRPKSKQEFVQHTDSQGSRVNKKPFRNLFKGFTILELPGELLVEDDYRGVFLQIRNHDDWKSGLYIDYVRLVNLDDPEQSQVSLVNGLHGQRVAAGNESVDDKGEEYYPTSSSGPLPWFQQTLGINPQAGIGPRDRFRSRAARQVHPVHPSALLDVGARSVPNSTSAPCGASSSSGRNMNSELGENGKVMERPDSCLHL</sequence>